<protein>
    <recommendedName>
        <fullName evidence="9">Sulfotransferase family protein</fullName>
    </recommendedName>
</protein>
<dbReference type="PANTHER" id="PTHR12812:SF0">
    <property type="entry name" value="HEPARAN-SULFATE 6-O-SULFOTRANSFERASE"/>
    <property type="match status" value="1"/>
</dbReference>
<name>A0A4Y6Q1V6_PERCE</name>
<dbReference type="EMBL" id="CP041186">
    <property type="protein sequence ID" value="QDG54564.1"/>
    <property type="molecule type" value="Genomic_DNA"/>
</dbReference>
<dbReference type="InterPro" id="IPR010635">
    <property type="entry name" value="Heparan_SO4-6-sulfoTrfase"/>
</dbReference>
<evidence type="ECO:0000256" key="2">
    <source>
        <dbReference type="ARBA" id="ARBA00022679"/>
    </source>
</evidence>
<accession>A0A4Y6Q1V6</accession>
<evidence type="ECO:0000313" key="8">
    <source>
        <dbReference type="Proteomes" id="UP000315995"/>
    </source>
</evidence>
<keyword evidence="2" id="KW-0808">Transferase</keyword>
<sequence>MPTKTDLQATVANVGSFIRQSVTRPVEDRIFFVHLPKCGGKSIDKAIRRVVRAVPGRRRGRIVSLDEPATTRAADAMGVSVWDVRDHLQAFYLSQDDVHYLRGHFQVREDLMERYAGEFAFVTVMREPVKRWISHYFFNRYKKDDHFRIEIGLEEFVETERARDLGQMYLRYFSGTGQVEGSVGEDKDVRDRARRNLERFELVGFLGELDDFRAKFEKRFGADLTTFKRNKNPAPKAALREELTPELRARIEELCEPDIELYEHARARYA</sequence>
<gene>
    <name evidence="7" type="ORF">FIV42_28615</name>
</gene>
<accession>A0A5B8YCT6</accession>
<evidence type="ECO:0000256" key="3">
    <source>
        <dbReference type="ARBA" id="ARBA00022692"/>
    </source>
</evidence>
<evidence type="ECO:0000256" key="4">
    <source>
        <dbReference type="ARBA" id="ARBA00022989"/>
    </source>
</evidence>
<organism evidence="7 8">
    <name type="scientific">Persicimonas caeni</name>
    <dbReference type="NCBI Taxonomy" id="2292766"/>
    <lineage>
        <taxon>Bacteria</taxon>
        <taxon>Deltaproteobacteria</taxon>
        <taxon>Bradymonadales</taxon>
        <taxon>Bradymonadaceae</taxon>
        <taxon>Persicimonas</taxon>
    </lineage>
</organism>
<evidence type="ECO:0000256" key="6">
    <source>
        <dbReference type="ARBA" id="ARBA00023180"/>
    </source>
</evidence>
<evidence type="ECO:0000256" key="1">
    <source>
        <dbReference type="ARBA" id="ARBA00004167"/>
    </source>
</evidence>
<dbReference type="GO" id="GO:0017095">
    <property type="term" value="F:heparan sulfate 6-sulfotransferase activity"/>
    <property type="evidence" value="ECO:0007669"/>
    <property type="project" value="TreeGrafter"/>
</dbReference>
<proteinExistence type="predicted"/>
<dbReference type="Proteomes" id="UP000315995">
    <property type="component" value="Chromosome"/>
</dbReference>
<dbReference type="OrthoDB" id="7981249at2"/>
<keyword evidence="6" id="KW-0325">Glycoprotein</keyword>
<dbReference type="InterPro" id="IPR027417">
    <property type="entry name" value="P-loop_NTPase"/>
</dbReference>
<keyword evidence="8" id="KW-1185">Reference proteome</keyword>
<dbReference type="AlphaFoldDB" id="A0A4Y6Q1V6"/>
<keyword evidence="5" id="KW-0472">Membrane</keyword>
<evidence type="ECO:0008006" key="9">
    <source>
        <dbReference type="Google" id="ProtNLM"/>
    </source>
</evidence>
<dbReference type="PANTHER" id="PTHR12812">
    <property type="entry name" value="HEPARAN SULFATE 6-O-SULFOTRANSFERASE 3"/>
    <property type="match status" value="1"/>
</dbReference>
<dbReference type="Gene3D" id="3.40.50.300">
    <property type="entry name" value="P-loop containing nucleotide triphosphate hydrolases"/>
    <property type="match status" value="1"/>
</dbReference>
<keyword evidence="4" id="KW-1133">Transmembrane helix</keyword>
<reference evidence="7 8" key="1">
    <citation type="submission" date="2019-06" db="EMBL/GenBank/DDBJ databases">
        <title>Persicimonas caeni gen. nov., sp. nov., a predatory bacterium isolated from solar saltern.</title>
        <authorList>
            <person name="Wang S."/>
        </authorList>
    </citation>
    <scope>NUCLEOTIDE SEQUENCE [LARGE SCALE GENOMIC DNA]</scope>
    <source>
        <strain evidence="7 8">YN101</strain>
    </source>
</reference>
<dbReference type="SUPFAM" id="SSF52540">
    <property type="entry name" value="P-loop containing nucleoside triphosphate hydrolases"/>
    <property type="match status" value="1"/>
</dbReference>
<evidence type="ECO:0000313" key="7">
    <source>
        <dbReference type="EMBL" id="QDG54564.1"/>
    </source>
</evidence>
<keyword evidence="3" id="KW-0812">Transmembrane</keyword>
<dbReference type="GO" id="GO:0016020">
    <property type="term" value="C:membrane"/>
    <property type="evidence" value="ECO:0007669"/>
    <property type="project" value="UniProtKB-SubCell"/>
</dbReference>
<evidence type="ECO:0000256" key="5">
    <source>
        <dbReference type="ARBA" id="ARBA00023136"/>
    </source>
</evidence>
<comment type="subcellular location">
    <subcellularLocation>
        <location evidence="1">Membrane</location>
        <topology evidence="1">Single-pass membrane protein</topology>
    </subcellularLocation>
</comment>
<dbReference type="RefSeq" id="WP_141201008.1">
    <property type="nucleotide sequence ID" value="NZ_CP041186.1"/>
</dbReference>